<reference evidence="7 8" key="1">
    <citation type="journal article" date="2014" name="Int. J. Syst. Evol. Microbiol.">
        <title>Nitrososphaera viennensis gen. nov., sp. nov., an aerobic and mesophilic, ammonia-oxidizing archaeon from soil and a member of the archaeal phylum Thaumarchaeota.</title>
        <authorList>
            <person name="Stieglmeier M."/>
            <person name="Klingl A."/>
            <person name="Alves R.J."/>
            <person name="Rittmann S.K."/>
            <person name="Melcher M."/>
            <person name="Leisch N."/>
            <person name="Schleper C."/>
        </authorList>
    </citation>
    <scope>NUCLEOTIDE SEQUENCE [LARGE SCALE GENOMIC DNA]</scope>
    <source>
        <strain evidence="7">EN76</strain>
    </source>
</reference>
<dbReference type="KEGG" id="nvn:NVIE_006950"/>
<dbReference type="Proteomes" id="UP000027093">
    <property type="component" value="Chromosome"/>
</dbReference>
<evidence type="ECO:0000256" key="5">
    <source>
        <dbReference type="PROSITE-ProRule" id="PRU00469"/>
    </source>
</evidence>
<dbReference type="PANTHER" id="PTHR11618:SF13">
    <property type="entry name" value="TRANSCRIPTION INITIATION FACTOR IIB"/>
    <property type="match status" value="1"/>
</dbReference>
<keyword evidence="4" id="KW-0804">Transcription</keyword>
<dbReference type="GO" id="GO:0003743">
    <property type="term" value="F:translation initiation factor activity"/>
    <property type="evidence" value="ECO:0007669"/>
    <property type="project" value="UniProtKB-KW"/>
</dbReference>
<dbReference type="InterPro" id="IPR000812">
    <property type="entry name" value="TFIIB"/>
</dbReference>
<dbReference type="InterPro" id="IPR013137">
    <property type="entry name" value="Znf_TFIIB"/>
</dbReference>
<dbReference type="InterPro" id="IPR013763">
    <property type="entry name" value="Cyclin-like_dom"/>
</dbReference>
<dbReference type="PRINTS" id="PR00685">
    <property type="entry name" value="TIFACTORIIB"/>
</dbReference>
<evidence type="ECO:0000256" key="1">
    <source>
        <dbReference type="ARBA" id="ARBA00010857"/>
    </source>
</evidence>
<dbReference type="GO" id="GO:0097550">
    <property type="term" value="C:transcription preinitiation complex"/>
    <property type="evidence" value="ECO:0007669"/>
    <property type="project" value="TreeGrafter"/>
</dbReference>
<evidence type="ECO:0000259" key="6">
    <source>
        <dbReference type="PROSITE" id="PS51134"/>
    </source>
</evidence>
<evidence type="ECO:0000313" key="7">
    <source>
        <dbReference type="EMBL" id="AIC14903.1"/>
    </source>
</evidence>
<dbReference type="Pfam" id="PF00382">
    <property type="entry name" value="TFIIB"/>
    <property type="match status" value="2"/>
</dbReference>
<dbReference type="InterPro" id="IPR013150">
    <property type="entry name" value="TFIIB_cyclin"/>
</dbReference>
<keyword evidence="2" id="KW-0677">Repeat</keyword>
<evidence type="ECO:0000313" key="8">
    <source>
        <dbReference type="Proteomes" id="UP000027093"/>
    </source>
</evidence>
<dbReference type="Gene3D" id="1.10.472.10">
    <property type="entry name" value="Cyclin-like"/>
    <property type="match status" value="1"/>
</dbReference>
<dbReference type="Gene3D" id="1.10.472.170">
    <property type="match status" value="1"/>
</dbReference>
<dbReference type="PROSITE" id="PS51134">
    <property type="entry name" value="ZF_TFIIB"/>
    <property type="match status" value="1"/>
</dbReference>
<organism evidence="7 8">
    <name type="scientific">Nitrososphaera viennensis EN76</name>
    <dbReference type="NCBI Taxonomy" id="926571"/>
    <lineage>
        <taxon>Archaea</taxon>
        <taxon>Nitrososphaerota</taxon>
        <taxon>Nitrososphaeria</taxon>
        <taxon>Nitrososphaerales</taxon>
        <taxon>Nitrososphaeraceae</taxon>
        <taxon>Nitrososphaera</taxon>
    </lineage>
</organism>
<feature type="domain" description="TFIIB-type" evidence="6">
    <location>
        <begin position="5"/>
        <end position="36"/>
    </location>
</feature>
<dbReference type="RefSeq" id="WP_075054022.1">
    <property type="nucleotide sequence ID" value="NZ_CP007536.1"/>
</dbReference>
<dbReference type="SMART" id="SM00385">
    <property type="entry name" value="CYCLIN"/>
    <property type="match status" value="2"/>
</dbReference>
<dbReference type="HOGENOM" id="CLU_043736_0_1_2"/>
<protein>
    <submittedName>
        <fullName evidence="7">Transcription initiation factor IIB</fullName>
    </submittedName>
</protein>
<dbReference type="OrthoDB" id="7429at2157"/>
<keyword evidence="8" id="KW-1185">Reference proteome</keyword>
<dbReference type="PANTHER" id="PTHR11618">
    <property type="entry name" value="TRANSCRIPTION INITIATION FACTOR IIB-RELATED"/>
    <property type="match status" value="1"/>
</dbReference>
<accession>A0A060HH92</accession>
<dbReference type="SUPFAM" id="SSF47954">
    <property type="entry name" value="Cyclin-like"/>
    <property type="match status" value="2"/>
</dbReference>
<dbReference type="InterPro" id="IPR036915">
    <property type="entry name" value="Cyclin-like_sf"/>
</dbReference>
<keyword evidence="5" id="KW-0862">Zinc</keyword>
<evidence type="ECO:0000256" key="4">
    <source>
        <dbReference type="ARBA" id="ARBA00023163"/>
    </source>
</evidence>
<dbReference type="EMBL" id="CP007536">
    <property type="protein sequence ID" value="AIC14903.1"/>
    <property type="molecule type" value="Genomic_DNA"/>
</dbReference>
<proteinExistence type="inferred from homology"/>
<evidence type="ECO:0000256" key="3">
    <source>
        <dbReference type="ARBA" id="ARBA00023015"/>
    </source>
</evidence>
<dbReference type="STRING" id="926571.NVIE_006950"/>
<dbReference type="AlphaFoldDB" id="A0A060HH92"/>
<keyword evidence="3" id="KW-0805">Transcription regulation</keyword>
<dbReference type="GO" id="GO:0008270">
    <property type="term" value="F:zinc ion binding"/>
    <property type="evidence" value="ECO:0007669"/>
    <property type="project" value="UniProtKB-KW"/>
</dbReference>
<evidence type="ECO:0000256" key="2">
    <source>
        <dbReference type="ARBA" id="ARBA00022737"/>
    </source>
</evidence>
<dbReference type="SUPFAM" id="SSF57783">
    <property type="entry name" value="Zinc beta-ribbon"/>
    <property type="match status" value="1"/>
</dbReference>
<sequence length="342" mass="37882">MTTSEYCTQCPECSANLIQDYSKGEFICERCGYVAMDGVYDFGRESNATDFEEKSKNTRASGSTSLALHDYGLRTEIASGSKDYAGKSIDYQMAEQMNNIRKWHIRSRIVSPQERRLSNVLTKINETCAAMSLPKLLVETAAMLYRNYENMQEAKGKSIACMAAATIYLACKKCRVVRSLDEIVAATGVTEQDRSSVKLASKYYRMMVMEMSAFSEEASAAQETTTATPQQQQQAPVAMAIDHYISKLSNMAKIDTKVERLAIDIAHKTNDRMLADGKAPNGLAAAYIYVSSILLGINILQRDVSSLSGVTEVTIRNRCKDMLTGFKLTVTVKPQARPNHLA</sequence>
<keyword evidence="7" id="KW-0396">Initiation factor</keyword>
<keyword evidence="5" id="KW-0863">Zinc-finger</keyword>
<dbReference type="GO" id="GO:0017025">
    <property type="term" value="F:TBP-class protein binding"/>
    <property type="evidence" value="ECO:0007669"/>
    <property type="project" value="InterPro"/>
</dbReference>
<dbReference type="GeneID" id="74945958"/>
<dbReference type="GO" id="GO:0070897">
    <property type="term" value="P:transcription preinitiation complex assembly"/>
    <property type="evidence" value="ECO:0007669"/>
    <property type="project" value="InterPro"/>
</dbReference>
<comment type="similarity">
    <text evidence="1">Belongs to the TFIIB family.</text>
</comment>
<keyword evidence="5" id="KW-0479">Metal-binding</keyword>
<gene>
    <name evidence="7" type="primary">tfb2</name>
    <name evidence="7" type="ORF">NVIE_006950</name>
</gene>
<dbReference type="Pfam" id="PF08271">
    <property type="entry name" value="Zn_Ribbon_TF"/>
    <property type="match status" value="1"/>
</dbReference>
<name>A0A060HH92_9ARCH</name>
<keyword evidence="7" id="KW-0648">Protein biosynthesis</keyword>